<dbReference type="InterPro" id="IPR003594">
    <property type="entry name" value="HATPase_dom"/>
</dbReference>
<feature type="transmembrane region" description="Helical" evidence="8">
    <location>
        <begin position="12"/>
        <end position="29"/>
    </location>
</feature>
<organism evidence="10 11">
    <name type="scientific">Splendidivirga corallicola</name>
    <dbReference type="NCBI Taxonomy" id="3051826"/>
    <lineage>
        <taxon>Bacteria</taxon>
        <taxon>Pseudomonadati</taxon>
        <taxon>Bacteroidota</taxon>
        <taxon>Cytophagia</taxon>
        <taxon>Cytophagales</taxon>
        <taxon>Splendidivirgaceae</taxon>
        <taxon>Splendidivirga</taxon>
    </lineage>
</organism>
<evidence type="ECO:0000259" key="9">
    <source>
        <dbReference type="PROSITE" id="PS50109"/>
    </source>
</evidence>
<evidence type="ECO:0000256" key="5">
    <source>
        <dbReference type="ARBA" id="ARBA00022777"/>
    </source>
</evidence>
<dbReference type="PANTHER" id="PTHR43065:SF46">
    <property type="entry name" value="C4-DICARBOXYLATE TRANSPORT SENSOR PROTEIN DCTB"/>
    <property type="match status" value="1"/>
</dbReference>
<evidence type="ECO:0000256" key="3">
    <source>
        <dbReference type="ARBA" id="ARBA00022679"/>
    </source>
</evidence>
<feature type="domain" description="Histidine kinase" evidence="9">
    <location>
        <begin position="231"/>
        <end position="458"/>
    </location>
</feature>
<keyword evidence="5" id="KW-0418">Kinase</keyword>
<keyword evidence="6 10" id="KW-0067">ATP-binding</keyword>
<gene>
    <name evidence="10" type="ORF">QQ008_18565</name>
</gene>
<protein>
    <recommendedName>
        <fullName evidence="2">histidine kinase</fullName>
        <ecNumber evidence="2">2.7.13.3</ecNumber>
    </recommendedName>
</protein>
<keyword evidence="4" id="KW-0547">Nucleotide-binding</keyword>
<name>A0ABT8KRK0_9BACT</name>
<dbReference type="PANTHER" id="PTHR43065">
    <property type="entry name" value="SENSOR HISTIDINE KINASE"/>
    <property type="match status" value="1"/>
</dbReference>
<dbReference type="PROSITE" id="PS50109">
    <property type="entry name" value="HIS_KIN"/>
    <property type="match status" value="1"/>
</dbReference>
<dbReference type="GO" id="GO:0005524">
    <property type="term" value="F:ATP binding"/>
    <property type="evidence" value="ECO:0007669"/>
    <property type="project" value="UniProtKB-KW"/>
</dbReference>
<evidence type="ECO:0000313" key="10">
    <source>
        <dbReference type="EMBL" id="MDN5203397.1"/>
    </source>
</evidence>
<keyword evidence="8" id="KW-0812">Transmembrane</keyword>
<evidence type="ECO:0000256" key="8">
    <source>
        <dbReference type="SAM" id="Phobius"/>
    </source>
</evidence>
<evidence type="ECO:0000313" key="11">
    <source>
        <dbReference type="Proteomes" id="UP001172082"/>
    </source>
</evidence>
<keyword evidence="8" id="KW-1133">Transmembrane helix</keyword>
<comment type="caution">
    <text evidence="10">The sequence shown here is derived from an EMBL/GenBank/DDBJ whole genome shotgun (WGS) entry which is preliminary data.</text>
</comment>
<dbReference type="Proteomes" id="UP001172082">
    <property type="component" value="Unassembled WGS sequence"/>
</dbReference>
<dbReference type="EMBL" id="JAUJEA010000007">
    <property type="protein sequence ID" value="MDN5203397.1"/>
    <property type="molecule type" value="Genomic_DNA"/>
</dbReference>
<proteinExistence type="predicted"/>
<dbReference type="EC" id="2.7.13.3" evidence="2"/>
<dbReference type="Pfam" id="PF02518">
    <property type="entry name" value="HATPase_c"/>
    <property type="match status" value="1"/>
</dbReference>
<dbReference type="SMART" id="SM00387">
    <property type="entry name" value="HATPase_c"/>
    <property type="match status" value="1"/>
</dbReference>
<dbReference type="PRINTS" id="PR00344">
    <property type="entry name" value="BCTRLSENSOR"/>
</dbReference>
<dbReference type="RefSeq" id="WP_346753420.1">
    <property type="nucleotide sequence ID" value="NZ_JAUJEA010000007.1"/>
</dbReference>
<dbReference type="SUPFAM" id="SSF55874">
    <property type="entry name" value="ATPase domain of HSP90 chaperone/DNA topoisomerase II/histidine kinase"/>
    <property type="match status" value="1"/>
</dbReference>
<keyword evidence="8" id="KW-0472">Membrane</keyword>
<dbReference type="InterPro" id="IPR036890">
    <property type="entry name" value="HATPase_C_sf"/>
</dbReference>
<evidence type="ECO:0000256" key="1">
    <source>
        <dbReference type="ARBA" id="ARBA00000085"/>
    </source>
</evidence>
<evidence type="ECO:0000256" key="4">
    <source>
        <dbReference type="ARBA" id="ARBA00022741"/>
    </source>
</evidence>
<accession>A0ABT8KRK0</accession>
<evidence type="ECO:0000256" key="6">
    <source>
        <dbReference type="ARBA" id="ARBA00022840"/>
    </source>
</evidence>
<sequence length="458" mass="52338">MDFKNFRVNIVVRVLLIILTIFLLANLVNDSNDDLIVPSLITVLLILQILSLIKFLEKTNRELAGFLNSIKYDDFSHTYPTTGSGSSMDMLYREFNKVMNKFREIRAEKEAHYHYLKTIVQHVGIGLITFNKEGEIQIINTAAKRLFKINQIKNINGLRSLSETLVESFFRLKTGGRDLIKIDHGGDNVQLAIYAIELTLRGEEFKLISVQNIQSELEEKEMEAWHKLIRVLTHEIMNSVTPISSLAATVEEELGSQLDNNEEMNTIPNDEIQDLQLAVSTIHRRSEGLIRFVSDFRNLTRIPEPKLENVRVMDLFDRIITLMSYEFEENDINVSVSVVPETLVLNIDQELIEQVLINLIKNASQAMVQDDDDPENPKEKNLTLKAYQDSKHTFIIIKDNGPGIEEEALTKIFIPFFTTKKDGSGIGLSLSRQIMRQHNGIITAKSTINQGTEFTLRF</sequence>
<feature type="transmembrane region" description="Helical" evidence="8">
    <location>
        <begin position="35"/>
        <end position="53"/>
    </location>
</feature>
<keyword evidence="3" id="KW-0808">Transferase</keyword>
<dbReference type="InterPro" id="IPR005467">
    <property type="entry name" value="His_kinase_dom"/>
</dbReference>
<dbReference type="InterPro" id="IPR004358">
    <property type="entry name" value="Sig_transdc_His_kin-like_C"/>
</dbReference>
<comment type="catalytic activity">
    <reaction evidence="1">
        <text>ATP + protein L-histidine = ADP + protein N-phospho-L-histidine.</text>
        <dbReference type="EC" id="2.7.13.3"/>
    </reaction>
</comment>
<keyword evidence="11" id="KW-1185">Reference proteome</keyword>
<dbReference type="Gene3D" id="3.30.565.10">
    <property type="entry name" value="Histidine kinase-like ATPase, C-terminal domain"/>
    <property type="match status" value="1"/>
</dbReference>
<reference evidence="10" key="1">
    <citation type="submission" date="2023-06" db="EMBL/GenBank/DDBJ databases">
        <title>Genomic of Parafulvivirga corallium.</title>
        <authorList>
            <person name="Wang G."/>
        </authorList>
    </citation>
    <scope>NUCLEOTIDE SEQUENCE</scope>
    <source>
        <strain evidence="10">BMA10</strain>
    </source>
</reference>
<evidence type="ECO:0000256" key="2">
    <source>
        <dbReference type="ARBA" id="ARBA00012438"/>
    </source>
</evidence>
<evidence type="ECO:0000256" key="7">
    <source>
        <dbReference type="ARBA" id="ARBA00023012"/>
    </source>
</evidence>
<keyword evidence="7" id="KW-0902">Two-component regulatory system</keyword>